<dbReference type="RefSeq" id="WP_386843866.1">
    <property type="nucleotide sequence ID" value="NZ_JBHUMK010000021.1"/>
</dbReference>
<keyword evidence="2" id="KW-1185">Reference proteome</keyword>
<sequence length="74" mass="8456">MTRAAATAPVWLDLLTEDDPHPRRFDGPASLRPYLLRVERLSEEAADTLLEVGMVEPPLARHVYRLRRLRPPSP</sequence>
<protein>
    <submittedName>
        <fullName evidence="1">Uncharacterized protein</fullName>
    </submittedName>
</protein>
<accession>A0ABW5P0X7</accession>
<organism evidence="1 2">
    <name type="scientific">Deinococcus taklimakanensis</name>
    <dbReference type="NCBI Taxonomy" id="536443"/>
    <lineage>
        <taxon>Bacteria</taxon>
        <taxon>Thermotogati</taxon>
        <taxon>Deinococcota</taxon>
        <taxon>Deinococci</taxon>
        <taxon>Deinococcales</taxon>
        <taxon>Deinococcaceae</taxon>
        <taxon>Deinococcus</taxon>
    </lineage>
</organism>
<evidence type="ECO:0000313" key="2">
    <source>
        <dbReference type="Proteomes" id="UP001597475"/>
    </source>
</evidence>
<reference evidence="2" key="1">
    <citation type="journal article" date="2019" name="Int. J. Syst. Evol. Microbiol.">
        <title>The Global Catalogue of Microorganisms (GCM) 10K type strain sequencing project: providing services to taxonomists for standard genome sequencing and annotation.</title>
        <authorList>
            <consortium name="The Broad Institute Genomics Platform"/>
            <consortium name="The Broad Institute Genome Sequencing Center for Infectious Disease"/>
            <person name="Wu L."/>
            <person name="Ma J."/>
        </authorList>
    </citation>
    <scope>NUCLEOTIDE SEQUENCE [LARGE SCALE GENOMIC DNA]</scope>
    <source>
        <strain evidence="2">KCTC 33842</strain>
    </source>
</reference>
<evidence type="ECO:0000313" key="1">
    <source>
        <dbReference type="EMBL" id="MFD2608916.1"/>
    </source>
</evidence>
<gene>
    <name evidence="1" type="ORF">ACFSR9_05595</name>
</gene>
<dbReference type="Proteomes" id="UP001597475">
    <property type="component" value="Unassembled WGS sequence"/>
</dbReference>
<dbReference type="EMBL" id="JBHUMK010000021">
    <property type="protein sequence ID" value="MFD2608916.1"/>
    <property type="molecule type" value="Genomic_DNA"/>
</dbReference>
<comment type="caution">
    <text evidence="1">The sequence shown here is derived from an EMBL/GenBank/DDBJ whole genome shotgun (WGS) entry which is preliminary data.</text>
</comment>
<name>A0ABW5P0X7_9DEIO</name>
<proteinExistence type="predicted"/>